<dbReference type="GO" id="GO:0006428">
    <property type="term" value="P:isoleucyl-tRNA aminoacylation"/>
    <property type="evidence" value="ECO:0007669"/>
    <property type="project" value="InterPro"/>
</dbReference>
<dbReference type="PRINTS" id="PR00984">
    <property type="entry name" value="TRNASYNTHILE"/>
</dbReference>
<evidence type="ECO:0000313" key="8">
    <source>
        <dbReference type="EMBL" id="KAJ9537285.1"/>
    </source>
</evidence>
<dbReference type="Pfam" id="PF00133">
    <property type="entry name" value="tRNA-synt_1"/>
    <property type="match status" value="1"/>
</dbReference>
<comment type="caution">
    <text evidence="8">The sequence shown here is derived from an EMBL/GenBank/DDBJ whole genome shotgun (WGS) entry which is preliminary data.</text>
</comment>
<evidence type="ECO:0000256" key="3">
    <source>
        <dbReference type="ARBA" id="ARBA00022840"/>
    </source>
</evidence>
<dbReference type="PANTHER" id="PTHR42765">
    <property type="entry name" value="SOLEUCYL-TRNA SYNTHETASE"/>
    <property type="match status" value="1"/>
</dbReference>
<evidence type="ECO:0000256" key="4">
    <source>
        <dbReference type="ARBA" id="ARBA00022917"/>
    </source>
</evidence>
<gene>
    <name evidence="8" type="ORF">OSB04_030018</name>
</gene>
<proteinExistence type="predicted"/>
<keyword evidence="2" id="KW-0547">Nucleotide-binding</keyword>
<dbReference type="GO" id="GO:0032543">
    <property type="term" value="P:mitochondrial translation"/>
    <property type="evidence" value="ECO:0007669"/>
    <property type="project" value="TreeGrafter"/>
</dbReference>
<keyword evidence="4" id="KW-0648">Protein biosynthesis</keyword>
<organism evidence="8 9">
    <name type="scientific">Centaurea solstitialis</name>
    <name type="common">yellow star-thistle</name>
    <dbReference type="NCBI Taxonomy" id="347529"/>
    <lineage>
        <taxon>Eukaryota</taxon>
        <taxon>Viridiplantae</taxon>
        <taxon>Streptophyta</taxon>
        <taxon>Embryophyta</taxon>
        <taxon>Tracheophyta</taxon>
        <taxon>Spermatophyta</taxon>
        <taxon>Magnoliopsida</taxon>
        <taxon>eudicotyledons</taxon>
        <taxon>Gunneridae</taxon>
        <taxon>Pentapetalae</taxon>
        <taxon>asterids</taxon>
        <taxon>campanulids</taxon>
        <taxon>Asterales</taxon>
        <taxon>Asteraceae</taxon>
        <taxon>Carduoideae</taxon>
        <taxon>Cardueae</taxon>
        <taxon>Centaureinae</taxon>
        <taxon>Centaurea</taxon>
    </lineage>
</organism>
<evidence type="ECO:0000256" key="1">
    <source>
        <dbReference type="ARBA" id="ARBA00022598"/>
    </source>
</evidence>
<dbReference type="Gene3D" id="1.10.10.830">
    <property type="entry name" value="Ile-tRNA synthetase CP2 domain-like"/>
    <property type="match status" value="1"/>
</dbReference>
<protein>
    <recommendedName>
        <fullName evidence="6">Isoleucyl-tRNA synthetase</fullName>
    </recommendedName>
</protein>
<dbReference type="SUPFAM" id="SSF52374">
    <property type="entry name" value="Nucleotidylyl transferase"/>
    <property type="match status" value="1"/>
</dbReference>
<keyword evidence="5" id="KW-0030">Aminoacyl-tRNA synthetase</keyword>
<dbReference type="InterPro" id="IPR014729">
    <property type="entry name" value="Rossmann-like_a/b/a_fold"/>
</dbReference>
<sequence>MDSISGRKQNFTMTSSRSDWCISRQRTWGVPIPVFYHAETKEPLLNEETVNHIKSIISQKGSDAWWYMPVEELLPESYRDKASDYVKGTDTMDVWFDSGSSWAAVLESRDGLSYPADLYVEGTDQHRGWFQSSLLTSVATKGKAPYSGVITHGFVLDERGLKMSKSLGNVVDPRKIIEGGKNQEAEPSYGADVLRLWVSSVDYTGDVLIGPQVPPSNVRHI</sequence>
<dbReference type="GO" id="GO:0005524">
    <property type="term" value="F:ATP binding"/>
    <property type="evidence" value="ECO:0007669"/>
    <property type="project" value="UniProtKB-KW"/>
</dbReference>
<feature type="domain" description="Aminoacyl-tRNA synthetase class Ia" evidence="7">
    <location>
        <begin position="7"/>
        <end position="207"/>
    </location>
</feature>
<dbReference type="PANTHER" id="PTHR42765:SF1">
    <property type="entry name" value="ISOLEUCINE--TRNA LIGASE, MITOCHONDRIAL"/>
    <property type="match status" value="1"/>
</dbReference>
<dbReference type="FunFam" id="3.40.50.620:FF:000305">
    <property type="entry name" value="Isoleucine--tRNA ligase"/>
    <property type="match status" value="1"/>
</dbReference>
<evidence type="ECO:0000256" key="2">
    <source>
        <dbReference type="ARBA" id="ARBA00022741"/>
    </source>
</evidence>
<dbReference type="Gene3D" id="3.40.50.620">
    <property type="entry name" value="HUPs"/>
    <property type="match status" value="1"/>
</dbReference>
<keyword evidence="9" id="KW-1185">Reference proteome</keyword>
<evidence type="ECO:0000259" key="7">
    <source>
        <dbReference type="Pfam" id="PF00133"/>
    </source>
</evidence>
<dbReference type="Proteomes" id="UP001172457">
    <property type="component" value="Chromosome 8"/>
</dbReference>
<dbReference type="GO" id="GO:0005739">
    <property type="term" value="C:mitochondrion"/>
    <property type="evidence" value="ECO:0007669"/>
    <property type="project" value="TreeGrafter"/>
</dbReference>
<name>A0AA38S6R8_9ASTR</name>
<evidence type="ECO:0000256" key="6">
    <source>
        <dbReference type="ARBA" id="ARBA00032665"/>
    </source>
</evidence>
<evidence type="ECO:0000256" key="5">
    <source>
        <dbReference type="ARBA" id="ARBA00023146"/>
    </source>
</evidence>
<dbReference type="GO" id="GO:0004822">
    <property type="term" value="F:isoleucine-tRNA ligase activity"/>
    <property type="evidence" value="ECO:0007669"/>
    <property type="project" value="InterPro"/>
</dbReference>
<keyword evidence="3" id="KW-0067">ATP-binding</keyword>
<dbReference type="InterPro" id="IPR002301">
    <property type="entry name" value="Ile-tRNA-ligase"/>
</dbReference>
<dbReference type="AlphaFoldDB" id="A0AA38S6R8"/>
<dbReference type="InterPro" id="IPR050081">
    <property type="entry name" value="Ile-tRNA_ligase"/>
</dbReference>
<dbReference type="InterPro" id="IPR002300">
    <property type="entry name" value="aa-tRNA-synth_Ia"/>
</dbReference>
<dbReference type="EMBL" id="JARYMX010000008">
    <property type="protein sequence ID" value="KAJ9537285.1"/>
    <property type="molecule type" value="Genomic_DNA"/>
</dbReference>
<accession>A0AA38S6R8</accession>
<keyword evidence="1" id="KW-0436">Ligase</keyword>
<reference evidence="8" key="1">
    <citation type="submission" date="2023-03" db="EMBL/GenBank/DDBJ databases">
        <title>Chromosome-scale reference genome and RAD-based genetic map of yellow starthistle (Centaurea solstitialis) reveal putative structural variation and QTLs associated with invader traits.</title>
        <authorList>
            <person name="Reatini B."/>
            <person name="Cang F.A."/>
            <person name="Jiang Q."/>
            <person name="Mckibben M.T.W."/>
            <person name="Barker M.S."/>
            <person name="Rieseberg L.H."/>
            <person name="Dlugosch K.M."/>
        </authorList>
    </citation>
    <scope>NUCLEOTIDE SEQUENCE</scope>
    <source>
        <strain evidence="8">CAN-66</strain>
        <tissue evidence="8">Leaf</tissue>
    </source>
</reference>
<evidence type="ECO:0000313" key="9">
    <source>
        <dbReference type="Proteomes" id="UP001172457"/>
    </source>
</evidence>
<dbReference type="FunFam" id="1.10.10.830:FF:000003">
    <property type="entry name" value="Isoleucine--tRNA ligase, chloroplastic/mitochondrial"/>
    <property type="match status" value="1"/>
</dbReference>